<dbReference type="PANTHER" id="PTHR12241:SF96">
    <property type="entry name" value="TUBULIN POLYGLUTAMYLASE TTLL6"/>
    <property type="match status" value="1"/>
</dbReference>
<dbReference type="GO" id="GO:0097731">
    <property type="term" value="C:9+0 non-motile cilium"/>
    <property type="evidence" value="ECO:0007669"/>
    <property type="project" value="Ensembl"/>
</dbReference>
<dbReference type="PANTHER" id="PTHR12241">
    <property type="entry name" value="TUBULIN POLYGLUTAMYLASE"/>
    <property type="match status" value="1"/>
</dbReference>
<dbReference type="SUPFAM" id="SSF56059">
    <property type="entry name" value="Glutathione synthetase ATP-binding domain-like"/>
    <property type="match status" value="1"/>
</dbReference>
<keyword evidence="3" id="KW-0436">Ligase</keyword>
<feature type="region of interest" description="Disordered" evidence="7">
    <location>
        <begin position="780"/>
        <end position="804"/>
    </location>
</feature>
<name>A0A8C2MPR9_CRIGR</name>
<comment type="similarity">
    <text evidence="2">Belongs to the tubulin--tyrosine ligase family.</text>
</comment>
<keyword evidence="5" id="KW-0547">Nucleotide-binding</keyword>
<dbReference type="Gene3D" id="3.30.470.20">
    <property type="entry name" value="ATP-grasp fold, B domain"/>
    <property type="match status" value="1"/>
</dbReference>
<dbReference type="AlphaFoldDB" id="A0A8C2MPR9"/>
<feature type="compositionally biased region" description="Basic residues" evidence="7">
    <location>
        <begin position="49"/>
        <end position="59"/>
    </location>
</feature>
<dbReference type="GO" id="GO:0015631">
    <property type="term" value="F:tubulin binding"/>
    <property type="evidence" value="ECO:0007669"/>
    <property type="project" value="Ensembl"/>
</dbReference>
<dbReference type="GO" id="GO:0001578">
    <property type="term" value="P:microtubule bundle formation"/>
    <property type="evidence" value="ECO:0007669"/>
    <property type="project" value="Ensembl"/>
</dbReference>
<protein>
    <submittedName>
        <fullName evidence="8">Tubulin tyrosine ligase-like family, member 6</fullName>
    </submittedName>
</protein>
<evidence type="ECO:0000256" key="1">
    <source>
        <dbReference type="ARBA" id="ARBA00001946"/>
    </source>
</evidence>
<dbReference type="Proteomes" id="UP000694386">
    <property type="component" value="Unplaced"/>
</dbReference>
<dbReference type="GO" id="GO:0051013">
    <property type="term" value="P:microtubule severing"/>
    <property type="evidence" value="ECO:0007669"/>
    <property type="project" value="Ensembl"/>
</dbReference>
<evidence type="ECO:0000313" key="8">
    <source>
        <dbReference type="Ensembl" id="ENSCGRP00001018746.1"/>
    </source>
</evidence>
<proteinExistence type="inferred from homology"/>
<dbReference type="GO" id="GO:0003353">
    <property type="term" value="P:positive regulation of cilium movement"/>
    <property type="evidence" value="ECO:0007669"/>
    <property type="project" value="Ensembl"/>
</dbReference>
<reference evidence="8" key="1">
    <citation type="submission" date="2025-08" db="UniProtKB">
        <authorList>
            <consortium name="Ensembl"/>
        </authorList>
    </citation>
    <scope>IDENTIFICATION</scope>
</reference>
<dbReference type="InterPro" id="IPR004344">
    <property type="entry name" value="TTL/TTLL_fam"/>
</dbReference>
<evidence type="ECO:0000256" key="2">
    <source>
        <dbReference type="ARBA" id="ARBA00006820"/>
    </source>
</evidence>
<dbReference type="FunFam" id="3.30.470.20:FF:000009">
    <property type="entry name" value="tubulin polyglutamylase TTLL5 isoform X1"/>
    <property type="match status" value="1"/>
</dbReference>
<evidence type="ECO:0000256" key="5">
    <source>
        <dbReference type="ARBA" id="ARBA00022741"/>
    </source>
</evidence>
<evidence type="ECO:0000256" key="6">
    <source>
        <dbReference type="ARBA" id="ARBA00022840"/>
    </source>
</evidence>
<evidence type="ECO:0000256" key="3">
    <source>
        <dbReference type="ARBA" id="ARBA00022598"/>
    </source>
</evidence>
<feature type="compositionally biased region" description="Polar residues" evidence="7">
    <location>
        <begin position="787"/>
        <end position="804"/>
    </location>
</feature>
<dbReference type="GO" id="GO:0005874">
    <property type="term" value="C:microtubule"/>
    <property type="evidence" value="ECO:0007669"/>
    <property type="project" value="UniProtKB-KW"/>
</dbReference>
<organism evidence="8 9">
    <name type="scientific">Cricetulus griseus</name>
    <name type="common">Chinese hamster</name>
    <name type="synonym">Cricetulus barabensis griseus</name>
    <dbReference type="NCBI Taxonomy" id="10029"/>
    <lineage>
        <taxon>Eukaryota</taxon>
        <taxon>Metazoa</taxon>
        <taxon>Chordata</taxon>
        <taxon>Craniata</taxon>
        <taxon>Vertebrata</taxon>
        <taxon>Euteleostomi</taxon>
        <taxon>Mammalia</taxon>
        <taxon>Eutheria</taxon>
        <taxon>Euarchontoglires</taxon>
        <taxon>Glires</taxon>
        <taxon>Rodentia</taxon>
        <taxon>Myomorpha</taxon>
        <taxon>Muroidea</taxon>
        <taxon>Cricetidae</taxon>
        <taxon>Cricetinae</taxon>
        <taxon>Cricetulus</taxon>
    </lineage>
</organism>
<dbReference type="GO" id="GO:0036064">
    <property type="term" value="C:ciliary basal body"/>
    <property type="evidence" value="ECO:0007669"/>
    <property type="project" value="Ensembl"/>
</dbReference>
<dbReference type="Ensembl" id="ENSCGRT00001022990.1">
    <property type="protein sequence ID" value="ENSCGRP00001018746.1"/>
    <property type="gene ID" value="ENSCGRG00001018398.1"/>
</dbReference>
<dbReference type="GO" id="GO:0005524">
    <property type="term" value="F:ATP binding"/>
    <property type="evidence" value="ECO:0007669"/>
    <property type="project" value="UniProtKB-KW"/>
</dbReference>
<keyword evidence="4" id="KW-0493">Microtubule</keyword>
<keyword evidence="6" id="KW-0067">ATP-binding</keyword>
<dbReference type="Pfam" id="PF03133">
    <property type="entry name" value="TTL"/>
    <property type="match status" value="1"/>
</dbReference>
<evidence type="ECO:0000256" key="4">
    <source>
        <dbReference type="ARBA" id="ARBA00022701"/>
    </source>
</evidence>
<accession>A0A8C2MPR9</accession>
<evidence type="ECO:0000313" key="9">
    <source>
        <dbReference type="Proteomes" id="UP000694386"/>
    </source>
</evidence>
<reference evidence="8" key="2">
    <citation type="submission" date="2025-09" db="UniProtKB">
        <authorList>
            <consortium name="Ensembl"/>
        </authorList>
    </citation>
    <scope>IDENTIFICATION</scope>
</reference>
<feature type="region of interest" description="Disordered" evidence="7">
    <location>
        <begin position="498"/>
        <end position="518"/>
    </location>
</feature>
<comment type="cofactor">
    <cofactor evidence="1">
        <name>Mg(2+)</name>
        <dbReference type="ChEBI" id="CHEBI:18420"/>
    </cofactor>
</comment>
<dbReference type="GO" id="GO:0060296">
    <property type="term" value="P:regulation of cilium beat frequency involved in ciliary motility"/>
    <property type="evidence" value="ECO:0007669"/>
    <property type="project" value="Ensembl"/>
</dbReference>
<dbReference type="GO" id="GO:0070740">
    <property type="term" value="F:tubulin-glutamic acid ligase activity"/>
    <property type="evidence" value="ECO:0007669"/>
    <property type="project" value="Ensembl"/>
</dbReference>
<sequence length="804" mass="92286">MLQCLTSESEEGGKEKEKSIEHLEELQQFVTLAFVIENTQKRLQNGQQHGKKKRKRKRAAQQYGLREAGDNDDWTVYWTDYSVSLERVMEMKSYQKINHFPGMSEICRKDLLARNMSRMLKLFPKDFHFFPRTWCLPADWGDLQTYSRSRKNKTYICKPDSGCQGRGIFITRTVKEIKPGEDMICQLYISKPFIIDGFKFDLRVYVLVTSCDPLRVFVYKEGLARFATTSYSHPCTDNLDEICMHLTNYSINKHSSNFIQDAHSGSKRKLSTFNSYMKAHGYDVEQLWKAIEDVIIKTLISAHPVIKHNYHTCFPSHTLNSACFEILGFDILLDRKLKPWLLEVNHSPSFSTDSKLDKEVKDSLLYDALVLINLGGCDKKKVLEEERKRGRFLQQCPSREMRMEEVKGFQAVRLQKTEEYERKNCGGFRLIYPGLNLEKYEKFFQDNSSLFQNTVASRARELYARQLIQELRQKQQKKFFLKKEKKVDLQGESVSEQARDKILKTGRQKQQQKSKTTTYPPKQCYHPVALVSCTPGLFLNIRGIRNNETAGSLHQQDSKAASLAPCKLMPARHYSSVPDLRNSNSSCCGPELQKCNSKIKEVKSAFSVNIISCFLFQPLTSEETSPEPTARLSSSLESLASLNLTNSPECSSSESVHTVSYRCKQQGVPYKLILEKNLTPPVSYKPKILDPNWTLLKNEVKRQHLMSEILQKVQIKKKRSLFLTSKLRNPSFTKEWCSHSRNSSRKKEMGVSSVLLLRGSRRNAASLNDLLVIATQARLDPRPSRGHSGTTRDLGTTIDPGTTS</sequence>
<evidence type="ECO:0000256" key="7">
    <source>
        <dbReference type="SAM" id="MobiDB-lite"/>
    </source>
</evidence>
<dbReference type="PROSITE" id="PS51221">
    <property type="entry name" value="TTL"/>
    <property type="match status" value="1"/>
</dbReference>
<feature type="region of interest" description="Disordered" evidence="7">
    <location>
        <begin position="43"/>
        <end position="63"/>
    </location>
</feature>